<reference evidence="1" key="1">
    <citation type="journal article" date="2019" name="bioRxiv">
        <title>The Genome of the Zebra Mussel, Dreissena polymorpha: A Resource for Invasive Species Research.</title>
        <authorList>
            <person name="McCartney M.A."/>
            <person name="Auch B."/>
            <person name="Kono T."/>
            <person name="Mallez S."/>
            <person name="Zhang Y."/>
            <person name="Obille A."/>
            <person name="Becker A."/>
            <person name="Abrahante J.E."/>
            <person name="Garbe J."/>
            <person name="Badalamenti J.P."/>
            <person name="Herman A."/>
            <person name="Mangelson H."/>
            <person name="Liachko I."/>
            <person name="Sullivan S."/>
            <person name="Sone E.D."/>
            <person name="Koren S."/>
            <person name="Silverstein K.A.T."/>
            <person name="Beckman K.B."/>
            <person name="Gohl D.M."/>
        </authorList>
    </citation>
    <scope>NUCLEOTIDE SEQUENCE</scope>
    <source>
        <strain evidence="1">Duluth1</strain>
        <tissue evidence="1">Whole animal</tissue>
    </source>
</reference>
<dbReference type="Proteomes" id="UP000828390">
    <property type="component" value="Unassembled WGS sequence"/>
</dbReference>
<dbReference type="EMBL" id="JAIWYP010000005">
    <property type="protein sequence ID" value="KAH3819959.1"/>
    <property type="molecule type" value="Genomic_DNA"/>
</dbReference>
<sequence length="100" mass="11749">MDSHATLIASDVVNVNRDVSTAIYHVTMEQRGIASKVVNMNRHVLTAIYHVTMEQRGIANRRRTFFWRAMQLVLTRKWVKAQKKHKYLHVECVRVKEVCQ</sequence>
<name>A0A9D4GR07_DREPO</name>
<keyword evidence="2" id="KW-1185">Reference proteome</keyword>
<evidence type="ECO:0000313" key="2">
    <source>
        <dbReference type="Proteomes" id="UP000828390"/>
    </source>
</evidence>
<proteinExistence type="predicted"/>
<reference evidence="1" key="2">
    <citation type="submission" date="2020-11" db="EMBL/GenBank/DDBJ databases">
        <authorList>
            <person name="McCartney M.A."/>
            <person name="Auch B."/>
            <person name="Kono T."/>
            <person name="Mallez S."/>
            <person name="Becker A."/>
            <person name="Gohl D.M."/>
            <person name="Silverstein K.A.T."/>
            <person name="Koren S."/>
            <person name="Bechman K.B."/>
            <person name="Herman A."/>
            <person name="Abrahante J.E."/>
            <person name="Garbe J."/>
        </authorList>
    </citation>
    <scope>NUCLEOTIDE SEQUENCE</scope>
    <source>
        <strain evidence="1">Duluth1</strain>
        <tissue evidence="1">Whole animal</tissue>
    </source>
</reference>
<organism evidence="1 2">
    <name type="scientific">Dreissena polymorpha</name>
    <name type="common">Zebra mussel</name>
    <name type="synonym">Mytilus polymorpha</name>
    <dbReference type="NCBI Taxonomy" id="45954"/>
    <lineage>
        <taxon>Eukaryota</taxon>
        <taxon>Metazoa</taxon>
        <taxon>Spiralia</taxon>
        <taxon>Lophotrochozoa</taxon>
        <taxon>Mollusca</taxon>
        <taxon>Bivalvia</taxon>
        <taxon>Autobranchia</taxon>
        <taxon>Heteroconchia</taxon>
        <taxon>Euheterodonta</taxon>
        <taxon>Imparidentia</taxon>
        <taxon>Neoheterodontei</taxon>
        <taxon>Myida</taxon>
        <taxon>Dreissenoidea</taxon>
        <taxon>Dreissenidae</taxon>
        <taxon>Dreissena</taxon>
    </lineage>
</organism>
<accession>A0A9D4GR07</accession>
<evidence type="ECO:0000313" key="1">
    <source>
        <dbReference type="EMBL" id="KAH3819959.1"/>
    </source>
</evidence>
<dbReference type="AlphaFoldDB" id="A0A9D4GR07"/>
<comment type="caution">
    <text evidence="1">The sequence shown here is derived from an EMBL/GenBank/DDBJ whole genome shotgun (WGS) entry which is preliminary data.</text>
</comment>
<gene>
    <name evidence="1" type="ORF">DPMN_121703</name>
</gene>
<protein>
    <submittedName>
        <fullName evidence="1">Uncharacterized protein</fullName>
    </submittedName>
</protein>